<dbReference type="EMBL" id="CP003237">
    <property type="protein sequence ID" value="AFK55690.1"/>
    <property type="molecule type" value="Genomic_DNA"/>
</dbReference>
<dbReference type="KEGG" id="tmo:TMO_a0287"/>
<proteinExistence type="predicted"/>
<dbReference type="HOGENOM" id="CLU_068979_7_1_5"/>
<organism evidence="3 4">
    <name type="scientific">Tistrella mobilis (strain KA081020-065)</name>
    <dbReference type="NCBI Taxonomy" id="1110502"/>
    <lineage>
        <taxon>Bacteria</taxon>
        <taxon>Pseudomonadati</taxon>
        <taxon>Pseudomonadota</taxon>
        <taxon>Alphaproteobacteria</taxon>
        <taxon>Geminicoccales</taxon>
        <taxon>Geminicoccaceae</taxon>
        <taxon>Tistrella</taxon>
    </lineage>
</organism>
<keyword evidence="4" id="KW-1185">Reference proteome</keyword>
<feature type="domain" description="Isochorismatase-like" evidence="2">
    <location>
        <begin position="27"/>
        <end position="202"/>
    </location>
</feature>
<dbReference type="PANTHER" id="PTHR43540">
    <property type="entry name" value="PEROXYUREIDOACRYLATE/UREIDOACRYLATE AMIDOHYDROLASE-RELATED"/>
    <property type="match status" value="1"/>
</dbReference>
<dbReference type="PATRIC" id="fig|1110502.3.peg.3940"/>
<dbReference type="Proteomes" id="UP000005258">
    <property type="component" value="Plasmid pTM1"/>
</dbReference>
<reference evidence="3 4" key="1">
    <citation type="journal article" date="2012" name="J. Am. Chem. Soc.">
        <title>Bacterial biosynthesis and maturation of the didemnin anti-cancer agents.</title>
        <authorList>
            <person name="Xu Y."/>
            <person name="Kersten R.D."/>
            <person name="Nam S.J."/>
            <person name="Lu L."/>
            <person name="Al-Suwailem A.M."/>
            <person name="Zheng H."/>
            <person name="Fenical W."/>
            <person name="Dorrestein P.C."/>
            <person name="Moore B.S."/>
            <person name="Qian P.Y."/>
        </authorList>
    </citation>
    <scope>NUCLEOTIDE SEQUENCE [LARGE SCALE GENOMIC DNA]</scope>
    <source>
        <strain evidence="3 4">KA081020-065</strain>
    </source>
</reference>
<geneLocation type="plasmid" evidence="3 4">
    <name>pTM1</name>
</geneLocation>
<dbReference type="Pfam" id="PF00857">
    <property type="entry name" value="Isochorismatase"/>
    <property type="match status" value="1"/>
</dbReference>
<accession>I3TSF2</accession>
<dbReference type="RefSeq" id="WP_014747367.1">
    <property type="nucleotide sequence ID" value="NC_017957.2"/>
</dbReference>
<dbReference type="AlphaFoldDB" id="I3TSF2"/>
<sequence length="217" mass="22545">MSADTDLTTDYQGAGFMGALGFGRRPALVIVDVVQAYFDPGSPLYAGVEDMLAAIHRLLAAARAAGIPVIFTNVEYQAGGADGGLFYRKVAALKVFDRGSPLGHFARGLEPAPGEIVVTKQYASAFFGTSLASTLTALGVDTTIITGVSTSGCIRATALDALQHGFIPIVVREAVGDRAPGPHEANLFDLQAKYADVVEVEEVMGRLAATGRDPAGS</sequence>
<name>I3TSF2_TISMK</name>
<gene>
    <name evidence="3" type="ordered locus">TMO_a0287</name>
</gene>
<evidence type="ECO:0000256" key="1">
    <source>
        <dbReference type="ARBA" id="ARBA00022801"/>
    </source>
</evidence>
<keyword evidence="1 3" id="KW-0378">Hydrolase</keyword>
<dbReference type="SUPFAM" id="SSF52499">
    <property type="entry name" value="Isochorismatase-like hydrolases"/>
    <property type="match status" value="1"/>
</dbReference>
<keyword evidence="3" id="KW-0614">Plasmid</keyword>
<dbReference type="PANTHER" id="PTHR43540:SF1">
    <property type="entry name" value="ISOCHORISMATASE HYDROLASE"/>
    <property type="match status" value="1"/>
</dbReference>
<dbReference type="InterPro" id="IPR036380">
    <property type="entry name" value="Isochorismatase-like_sf"/>
</dbReference>
<dbReference type="GO" id="GO:0016787">
    <property type="term" value="F:hydrolase activity"/>
    <property type="evidence" value="ECO:0007669"/>
    <property type="project" value="UniProtKB-KW"/>
</dbReference>
<dbReference type="InterPro" id="IPR050272">
    <property type="entry name" value="Isochorismatase-like_hydrls"/>
</dbReference>
<evidence type="ECO:0000313" key="3">
    <source>
        <dbReference type="EMBL" id="AFK55690.1"/>
    </source>
</evidence>
<dbReference type="InterPro" id="IPR000868">
    <property type="entry name" value="Isochorismatase-like_dom"/>
</dbReference>
<evidence type="ECO:0000313" key="4">
    <source>
        <dbReference type="Proteomes" id="UP000005258"/>
    </source>
</evidence>
<protein>
    <submittedName>
        <fullName evidence="3">Isochorismatase hydrolase</fullName>
    </submittedName>
</protein>
<evidence type="ECO:0000259" key="2">
    <source>
        <dbReference type="Pfam" id="PF00857"/>
    </source>
</evidence>
<dbReference type="Gene3D" id="3.40.50.850">
    <property type="entry name" value="Isochorismatase-like"/>
    <property type="match status" value="1"/>
</dbReference>